<gene>
    <name evidence="4" type="ORF">KIL84_023209</name>
</gene>
<evidence type="ECO:0000313" key="5">
    <source>
        <dbReference type="Proteomes" id="UP000827986"/>
    </source>
</evidence>
<evidence type="ECO:0008006" key="6">
    <source>
        <dbReference type="Google" id="ProtNLM"/>
    </source>
</evidence>
<evidence type="ECO:0000256" key="3">
    <source>
        <dbReference type="SAM" id="Phobius"/>
    </source>
</evidence>
<name>A0A9D3WR91_9SAUR</name>
<dbReference type="PANTHER" id="PTHR37360:SF1">
    <property type="entry name" value="FMR1 NEIGHBOR PROTEIN"/>
    <property type="match status" value="1"/>
</dbReference>
<protein>
    <recommendedName>
        <fullName evidence="6">FMR1N protein</fullName>
    </recommendedName>
</protein>
<dbReference type="AlphaFoldDB" id="A0A9D3WR91"/>
<dbReference type="InterPro" id="IPR055331">
    <property type="entry name" value="FMR1-like"/>
</dbReference>
<dbReference type="SUPFAM" id="SSF57492">
    <property type="entry name" value="Trefoil"/>
    <property type="match status" value="1"/>
</dbReference>
<comment type="caution">
    <text evidence="4">The sequence shown here is derived from an EMBL/GenBank/DDBJ whole genome shotgun (WGS) entry which is preliminary data.</text>
</comment>
<dbReference type="Proteomes" id="UP000827986">
    <property type="component" value="Unassembled WGS sequence"/>
</dbReference>
<keyword evidence="3" id="KW-1133">Transmembrane helix</keyword>
<feature type="non-terminal residue" evidence="4">
    <location>
        <position position="181"/>
    </location>
</feature>
<evidence type="ECO:0000256" key="1">
    <source>
        <dbReference type="ARBA" id="ARBA00023157"/>
    </source>
</evidence>
<feature type="non-terminal residue" evidence="4">
    <location>
        <position position="1"/>
    </location>
</feature>
<dbReference type="EMBL" id="JAHDVG010000488">
    <property type="protein sequence ID" value="KAH1165650.1"/>
    <property type="molecule type" value="Genomic_DNA"/>
</dbReference>
<evidence type="ECO:0000256" key="2">
    <source>
        <dbReference type="SAM" id="MobiDB-lite"/>
    </source>
</evidence>
<evidence type="ECO:0000313" key="4">
    <source>
        <dbReference type="EMBL" id="KAH1165650.1"/>
    </source>
</evidence>
<organism evidence="4 5">
    <name type="scientific">Mauremys mutica</name>
    <name type="common">yellowpond turtle</name>
    <dbReference type="NCBI Taxonomy" id="74926"/>
    <lineage>
        <taxon>Eukaryota</taxon>
        <taxon>Metazoa</taxon>
        <taxon>Chordata</taxon>
        <taxon>Craniata</taxon>
        <taxon>Vertebrata</taxon>
        <taxon>Euteleostomi</taxon>
        <taxon>Archelosauria</taxon>
        <taxon>Testudinata</taxon>
        <taxon>Testudines</taxon>
        <taxon>Cryptodira</taxon>
        <taxon>Durocryptodira</taxon>
        <taxon>Testudinoidea</taxon>
        <taxon>Geoemydidae</taxon>
        <taxon>Geoemydinae</taxon>
        <taxon>Mauremys</taxon>
    </lineage>
</organism>
<dbReference type="InterPro" id="IPR044913">
    <property type="entry name" value="P_trefoil_dom_sf"/>
</dbReference>
<proteinExistence type="predicted"/>
<feature type="region of interest" description="Disordered" evidence="2">
    <location>
        <begin position="158"/>
        <end position="181"/>
    </location>
</feature>
<dbReference type="PANTHER" id="PTHR37360">
    <property type="entry name" value="FRAGILE X MENTAL RETARDATION 1 NEIGHBOR PROTEIN"/>
    <property type="match status" value="1"/>
</dbReference>
<accession>A0A9D3WR91</accession>
<sequence>FASPLQHVVKRNEVAPSKPKTKLEDISGALLNFFNPVTCRPKEDQTVVACRAGENINKTACLKNRCCHSSKKSSQLRCYTPLKDRLQLTLRLFALGIGGMIILGCLPLFCCTYLQGSKCANPLLRANKEVEQIVQKQTDTSENIGGYLLDLLREDAKDRKQKKKEKMPADLEQPGQDKDAN</sequence>
<keyword evidence="5" id="KW-1185">Reference proteome</keyword>
<keyword evidence="1" id="KW-1015">Disulfide bond</keyword>
<keyword evidence="3" id="KW-0812">Transmembrane</keyword>
<keyword evidence="3" id="KW-0472">Membrane</keyword>
<feature type="transmembrane region" description="Helical" evidence="3">
    <location>
        <begin position="92"/>
        <end position="115"/>
    </location>
</feature>
<reference evidence="4" key="1">
    <citation type="submission" date="2021-09" db="EMBL/GenBank/DDBJ databases">
        <title>The genome of Mauremys mutica provides insights into the evolution of semi-aquatic lifestyle.</title>
        <authorList>
            <person name="Gong S."/>
            <person name="Gao Y."/>
        </authorList>
    </citation>
    <scope>NUCLEOTIDE SEQUENCE</scope>
    <source>
        <strain evidence="4">MM-2020</strain>
        <tissue evidence="4">Muscle</tissue>
    </source>
</reference>